<sequence length="289" mass="32981">MIDLLRQRLQTLAAGNAVQEEQALKEMLQELALYALWRGGFFDIAAFQGGTSLRILHGLPRFSEDLDFILLQPNPAFQWVHYFDALTTVLAQFGVQCDLTDRSHMDKAVRQAMLKDDSIGRQLDLSFFDPKNARKLKVKLEIDTNPPAGPNTCWHFLDFPVDFEVCAQDLPSNYALKLHALLCRPYLKGRDWFDFAWYCKQKTRPNLLHLAHALHQTGPWQGQHVPVDAPWLADALTAKIKSINWPLAAQDVAPFLPQAEQMSLTLWSERFFADKVNRLTKALLAETKP</sequence>
<dbReference type="InterPro" id="IPR014942">
    <property type="entry name" value="AbiEii"/>
</dbReference>
<keyword evidence="2" id="KW-1185">Reference proteome</keyword>
<evidence type="ECO:0000313" key="2">
    <source>
        <dbReference type="Proteomes" id="UP000017184"/>
    </source>
</evidence>
<dbReference type="PATRIC" id="fig|946483.4.peg.532"/>
<gene>
    <name evidence="1" type="ORF">Cenrod_0529</name>
</gene>
<dbReference type="KEGG" id="cbx:Cenrod_0529"/>
<dbReference type="HOGENOM" id="CLU_074798_0_0_4"/>
<dbReference type="STRING" id="946483.Cenrod_0529"/>
<evidence type="ECO:0000313" key="1">
    <source>
        <dbReference type="EMBL" id="AGX86643.1"/>
    </source>
</evidence>
<dbReference type="OrthoDB" id="158131at2"/>
<accession>U5N8Q1</accession>
<reference evidence="1 2" key="1">
    <citation type="journal article" date="2013" name="Genome Biol.">
        <title>Genomic analysis reveals key aspects of prokaryotic symbiosis in the phototrophic consortium "Chlorochromatium aggregatum".</title>
        <authorList>
            <person name="Liu Z."/>
            <person name="Muller J."/>
            <person name="Li T."/>
            <person name="Alvey R.M."/>
            <person name="Vogl K."/>
            <person name="Frigaard N.U."/>
            <person name="Rockwell N.C."/>
            <person name="Boyd E.S."/>
            <person name="Tomsho L.P."/>
            <person name="Schuster S.C."/>
            <person name="Henke P."/>
            <person name="Rohde M."/>
            <person name="Overmann J."/>
            <person name="Bryant D.A."/>
        </authorList>
    </citation>
    <scope>NUCLEOTIDE SEQUENCE [LARGE SCALE GENOMIC DNA]</scope>
    <source>
        <strain evidence="1">CR</strain>
    </source>
</reference>
<dbReference type="AlphaFoldDB" id="U5N8Q1"/>
<dbReference type="eggNOG" id="COG2253">
    <property type="taxonomic scope" value="Bacteria"/>
</dbReference>
<dbReference type="Gene3D" id="3.10.450.620">
    <property type="entry name" value="JHP933, nucleotidyltransferase-like core domain"/>
    <property type="match status" value="1"/>
</dbReference>
<protein>
    <recommendedName>
        <fullName evidence="3">Nucleotidyl transferase AbiEii/AbiGii toxin family protein</fullName>
    </recommendedName>
</protein>
<proteinExistence type="predicted"/>
<evidence type="ECO:0008006" key="3">
    <source>
        <dbReference type="Google" id="ProtNLM"/>
    </source>
</evidence>
<dbReference type="Proteomes" id="UP000017184">
    <property type="component" value="Chromosome"/>
</dbReference>
<name>U5N8Q1_9BURK</name>
<dbReference type="Pfam" id="PF08843">
    <property type="entry name" value="AbiEii"/>
    <property type="match status" value="1"/>
</dbReference>
<organism evidence="1 2">
    <name type="scientific">Candidatus Symbiobacter mobilis CR</name>
    <dbReference type="NCBI Taxonomy" id="946483"/>
    <lineage>
        <taxon>Bacteria</taxon>
        <taxon>Pseudomonadati</taxon>
        <taxon>Pseudomonadota</taxon>
        <taxon>Betaproteobacteria</taxon>
        <taxon>Burkholderiales</taxon>
        <taxon>Comamonadaceae</taxon>
    </lineage>
</organism>
<dbReference type="EMBL" id="CP004885">
    <property type="protein sequence ID" value="AGX86643.1"/>
    <property type="molecule type" value="Genomic_DNA"/>
</dbReference>
<dbReference type="RefSeq" id="WP_022771464.1">
    <property type="nucleotide sequence ID" value="NC_022576.1"/>
</dbReference>